<keyword evidence="3" id="KW-1185">Reference proteome</keyword>
<keyword evidence="1" id="KW-0812">Transmembrane</keyword>
<dbReference type="EMBL" id="JBEAAL010000003">
    <property type="protein sequence ID" value="MEQ1404574.1"/>
    <property type="molecule type" value="Genomic_DNA"/>
</dbReference>
<comment type="caution">
    <text evidence="2">The sequence shown here is derived from an EMBL/GenBank/DDBJ whole genome shotgun (WGS) entry which is preliminary data.</text>
</comment>
<proteinExistence type="predicted"/>
<dbReference type="RefSeq" id="WP_161784797.1">
    <property type="nucleotide sequence ID" value="NZ_JBEAAL010000003.1"/>
</dbReference>
<name>A0ABV0LY94_9HYPH</name>
<reference evidence="2 3" key="1">
    <citation type="submission" date="2024-05" db="EMBL/GenBank/DDBJ databases">
        <title>Neorhizobium sp. Rsf11, a plant growth promoting and heavy metal resistant PAH-degrader.</title>
        <authorList>
            <person name="Golubev S.N."/>
            <person name="Muratova A.Y."/>
            <person name="Markelova M.I."/>
        </authorList>
    </citation>
    <scope>NUCLEOTIDE SEQUENCE [LARGE SCALE GENOMIC DNA]</scope>
    <source>
        <strain evidence="2 3">Rsf11</strain>
    </source>
</reference>
<gene>
    <name evidence="2" type="ORF">ABK249_06485</name>
</gene>
<evidence type="ECO:0000313" key="2">
    <source>
        <dbReference type="EMBL" id="MEQ1404574.1"/>
    </source>
</evidence>
<dbReference type="Proteomes" id="UP001496627">
    <property type="component" value="Unassembled WGS sequence"/>
</dbReference>
<feature type="transmembrane region" description="Helical" evidence="1">
    <location>
        <begin position="24"/>
        <end position="46"/>
    </location>
</feature>
<keyword evidence="1" id="KW-1133">Transmembrane helix</keyword>
<keyword evidence="1" id="KW-0472">Membrane</keyword>
<sequence>MQRAQHQTRSFPVRNVAFTSKWQWVTNTALVIAAFIFLGAVTLGLFP</sequence>
<evidence type="ECO:0000313" key="3">
    <source>
        <dbReference type="Proteomes" id="UP001496627"/>
    </source>
</evidence>
<protein>
    <submittedName>
        <fullName evidence="2">Uncharacterized protein</fullName>
    </submittedName>
</protein>
<evidence type="ECO:0000256" key="1">
    <source>
        <dbReference type="SAM" id="Phobius"/>
    </source>
</evidence>
<accession>A0ABV0LY94</accession>
<organism evidence="2 3">
    <name type="scientific">Neorhizobium phenanthreniclasticum</name>
    <dbReference type="NCBI Taxonomy" id="3157917"/>
    <lineage>
        <taxon>Bacteria</taxon>
        <taxon>Pseudomonadati</taxon>
        <taxon>Pseudomonadota</taxon>
        <taxon>Alphaproteobacteria</taxon>
        <taxon>Hyphomicrobiales</taxon>
        <taxon>Rhizobiaceae</taxon>
        <taxon>Rhizobium/Agrobacterium group</taxon>
        <taxon>Neorhizobium</taxon>
    </lineage>
</organism>